<evidence type="ECO:0000256" key="2">
    <source>
        <dbReference type="SAM" id="SignalP"/>
    </source>
</evidence>
<dbReference type="SUPFAM" id="SSF57095">
    <property type="entry name" value="Scorpion toxin-like"/>
    <property type="match status" value="1"/>
</dbReference>
<keyword evidence="5" id="KW-1185">Reference proteome</keyword>
<reference evidence="4 5" key="1">
    <citation type="journal article" date="2024" name="Ann. Entomol. Soc. Am.">
        <title>Genomic analyses of the southern and eastern yellowjacket wasps (Hymenoptera: Vespidae) reveal evolutionary signatures of social life.</title>
        <authorList>
            <person name="Catto M.A."/>
            <person name="Caine P.B."/>
            <person name="Orr S.E."/>
            <person name="Hunt B.G."/>
            <person name="Goodisman M.A.D."/>
        </authorList>
    </citation>
    <scope>NUCLEOTIDE SEQUENCE [LARGE SCALE GENOMIC DNA]</scope>
    <source>
        <strain evidence="4">232</strain>
        <tissue evidence="4">Head and thorax</tissue>
    </source>
</reference>
<dbReference type="Gene3D" id="3.30.30.10">
    <property type="entry name" value="Knottin, scorpion toxin-like"/>
    <property type="match status" value="1"/>
</dbReference>
<dbReference type="EMBL" id="JAYRBN010000058">
    <property type="protein sequence ID" value="KAL2741882.1"/>
    <property type="molecule type" value="Genomic_DNA"/>
</dbReference>
<dbReference type="InterPro" id="IPR036574">
    <property type="entry name" value="Scorpion_toxin-like_sf"/>
</dbReference>
<dbReference type="Pfam" id="PF01097">
    <property type="entry name" value="Defensin_2"/>
    <property type="match status" value="1"/>
</dbReference>
<gene>
    <name evidence="4" type="ORF">V1477_009511</name>
</gene>
<evidence type="ECO:0000259" key="3">
    <source>
        <dbReference type="PROSITE" id="PS51378"/>
    </source>
</evidence>
<accession>A0ABD2C9Y4</accession>
<keyword evidence="2" id="KW-0732">Signal</keyword>
<dbReference type="CDD" id="cd21806">
    <property type="entry name" value="DEFL_defensin-like"/>
    <property type="match status" value="1"/>
</dbReference>
<feature type="signal peptide" evidence="2">
    <location>
        <begin position="1"/>
        <end position="24"/>
    </location>
</feature>
<feature type="chain" id="PRO_5044882080" evidence="2">
    <location>
        <begin position="25"/>
        <end position="169"/>
    </location>
</feature>
<proteinExistence type="predicted"/>
<dbReference type="PROSITE" id="PS51378">
    <property type="entry name" value="INVERT_DEFENSINS"/>
    <property type="match status" value="1"/>
</dbReference>
<name>A0ABD2C9Y4_VESMC</name>
<organism evidence="4 5">
    <name type="scientific">Vespula maculifrons</name>
    <name type="common">Eastern yellow jacket</name>
    <name type="synonym">Wasp</name>
    <dbReference type="NCBI Taxonomy" id="7453"/>
    <lineage>
        <taxon>Eukaryota</taxon>
        <taxon>Metazoa</taxon>
        <taxon>Ecdysozoa</taxon>
        <taxon>Arthropoda</taxon>
        <taxon>Hexapoda</taxon>
        <taxon>Insecta</taxon>
        <taxon>Pterygota</taxon>
        <taxon>Neoptera</taxon>
        <taxon>Endopterygota</taxon>
        <taxon>Hymenoptera</taxon>
        <taxon>Apocrita</taxon>
        <taxon>Aculeata</taxon>
        <taxon>Vespoidea</taxon>
        <taxon>Vespidae</taxon>
        <taxon>Vespinae</taxon>
        <taxon>Vespula</taxon>
    </lineage>
</organism>
<sequence>MIKMIKICTVLFAFVVLLDSSAMTAPFEGDIEEKNTVYNFIDQKLPELEISHTRYKRATCQIPFIGDWVSDSACAAGCITRGRAGGHCRNEICHCREENIIFSILLPTLLKDALVDMQELLAQSLEVALEANGFASYPASLKVKHQDTARVNFATATNKMNLQLIKRID</sequence>
<evidence type="ECO:0000313" key="4">
    <source>
        <dbReference type="EMBL" id="KAL2741882.1"/>
    </source>
</evidence>
<protein>
    <submittedName>
        <fullName evidence="4">Defensin-1-like</fullName>
    </submittedName>
</protein>
<dbReference type="AlphaFoldDB" id="A0ABD2C9Y4"/>
<dbReference type="Proteomes" id="UP001607303">
    <property type="component" value="Unassembled WGS sequence"/>
</dbReference>
<keyword evidence="1" id="KW-1015">Disulfide bond</keyword>
<comment type="caution">
    <text evidence="4">The sequence shown here is derived from an EMBL/GenBank/DDBJ whole genome shotgun (WGS) entry which is preliminary data.</text>
</comment>
<feature type="domain" description="Invertebrate defensins family profile" evidence="3">
    <location>
        <begin position="57"/>
        <end position="97"/>
    </location>
</feature>
<evidence type="ECO:0000313" key="5">
    <source>
        <dbReference type="Proteomes" id="UP001607303"/>
    </source>
</evidence>
<dbReference type="InterPro" id="IPR001542">
    <property type="entry name" value="Defensin_invertebrate/fungal"/>
</dbReference>
<evidence type="ECO:0000256" key="1">
    <source>
        <dbReference type="ARBA" id="ARBA00023157"/>
    </source>
</evidence>
<dbReference type="GO" id="GO:0051707">
    <property type="term" value="P:response to other organism"/>
    <property type="evidence" value="ECO:0007669"/>
    <property type="project" value="UniProtKB-ARBA"/>
</dbReference>